<protein>
    <submittedName>
        <fullName evidence="2">Uncharacterized protein</fullName>
    </submittedName>
</protein>
<feature type="compositionally biased region" description="Basic and acidic residues" evidence="1">
    <location>
        <begin position="11"/>
        <end position="20"/>
    </location>
</feature>
<dbReference type="AlphaFoldDB" id="A0A0C9SWV4"/>
<accession>A0A0C9SWV4</accession>
<dbReference type="HOGENOM" id="CLU_1960276_0_0_1"/>
<gene>
    <name evidence="2" type="ORF">PAXINDRAFT_19426</name>
</gene>
<reference evidence="3" key="2">
    <citation type="submission" date="2015-01" db="EMBL/GenBank/DDBJ databases">
        <title>Evolutionary Origins and Diversification of the Mycorrhizal Mutualists.</title>
        <authorList>
            <consortium name="DOE Joint Genome Institute"/>
            <consortium name="Mycorrhizal Genomics Consortium"/>
            <person name="Kohler A."/>
            <person name="Kuo A."/>
            <person name="Nagy L.G."/>
            <person name="Floudas D."/>
            <person name="Copeland A."/>
            <person name="Barry K.W."/>
            <person name="Cichocki N."/>
            <person name="Veneault-Fourrey C."/>
            <person name="LaButti K."/>
            <person name="Lindquist E.A."/>
            <person name="Lipzen A."/>
            <person name="Lundell T."/>
            <person name="Morin E."/>
            <person name="Murat C."/>
            <person name="Riley R."/>
            <person name="Ohm R."/>
            <person name="Sun H."/>
            <person name="Tunlid A."/>
            <person name="Henrissat B."/>
            <person name="Grigoriev I.V."/>
            <person name="Hibbett D.S."/>
            <person name="Martin F."/>
        </authorList>
    </citation>
    <scope>NUCLEOTIDE SEQUENCE [LARGE SCALE GENOMIC DNA]</scope>
    <source>
        <strain evidence="3">ATCC 200175</strain>
    </source>
</reference>
<evidence type="ECO:0000256" key="1">
    <source>
        <dbReference type="SAM" id="MobiDB-lite"/>
    </source>
</evidence>
<evidence type="ECO:0000313" key="2">
    <source>
        <dbReference type="EMBL" id="KIJ07375.1"/>
    </source>
</evidence>
<keyword evidence="3" id="KW-1185">Reference proteome</keyword>
<feature type="region of interest" description="Disordered" evidence="1">
    <location>
        <begin position="1"/>
        <end position="23"/>
    </location>
</feature>
<sequence length="128" mass="14031">MASEESCVLVHGDREQEHGLDAPPVFPNCDKLTVPSPSSSPCASTIAALAQYFCYAQQLVQVDDMERGLQAVVTDVLRRRQKGDMTVEVGVSSSDGRDERTGPFDIPFLSLEFPPSCEDPFAIEKPRD</sequence>
<dbReference type="EMBL" id="KN819913">
    <property type="protein sequence ID" value="KIJ07375.1"/>
    <property type="molecule type" value="Genomic_DNA"/>
</dbReference>
<name>A0A0C9SWV4_PAXIN</name>
<proteinExistence type="predicted"/>
<organism evidence="2 3">
    <name type="scientific">Paxillus involutus ATCC 200175</name>
    <dbReference type="NCBI Taxonomy" id="664439"/>
    <lineage>
        <taxon>Eukaryota</taxon>
        <taxon>Fungi</taxon>
        <taxon>Dikarya</taxon>
        <taxon>Basidiomycota</taxon>
        <taxon>Agaricomycotina</taxon>
        <taxon>Agaricomycetes</taxon>
        <taxon>Agaricomycetidae</taxon>
        <taxon>Boletales</taxon>
        <taxon>Paxilineae</taxon>
        <taxon>Paxillaceae</taxon>
        <taxon>Paxillus</taxon>
    </lineage>
</organism>
<evidence type="ECO:0000313" key="3">
    <source>
        <dbReference type="Proteomes" id="UP000053647"/>
    </source>
</evidence>
<reference evidence="2 3" key="1">
    <citation type="submission" date="2014-06" db="EMBL/GenBank/DDBJ databases">
        <authorList>
            <consortium name="DOE Joint Genome Institute"/>
            <person name="Kuo A."/>
            <person name="Kohler A."/>
            <person name="Nagy L.G."/>
            <person name="Floudas D."/>
            <person name="Copeland A."/>
            <person name="Barry K.W."/>
            <person name="Cichocki N."/>
            <person name="Veneault-Fourrey C."/>
            <person name="LaButti K."/>
            <person name="Lindquist E.A."/>
            <person name="Lipzen A."/>
            <person name="Lundell T."/>
            <person name="Morin E."/>
            <person name="Murat C."/>
            <person name="Sun H."/>
            <person name="Tunlid A."/>
            <person name="Henrissat B."/>
            <person name="Grigoriev I.V."/>
            <person name="Hibbett D.S."/>
            <person name="Martin F."/>
            <person name="Nordberg H.P."/>
            <person name="Cantor M.N."/>
            <person name="Hua S.X."/>
        </authorList>
    </citation>
    <scope>NUCLEOTIDE SEQUENCE [LARGE SCALE GENOMIC DNA]</scope>
    <source>
        <strain evidence="2 3">ATCC 200175</strain>
    </source>
</reference>
<dbReference type="OrthoDB" id="240216at2759"/>
<dbReference type="Proteomes" id="UP000053647">
    <property type="component" value="Unassembled WGS sequence"/>
</dbReference>